<feature type="active site" description="Proton donor" evidence="1">
    <location>
        <position position="43"/>
    </location>
</feature>
<feature type="non-terminal residue" evidence="3">
    <location>
        <position position="118"/>
    </location>
</feature>
<dbReference type="PANTHER" id="PTHR11315:SF0">
    <property type="entry name" value="FOLATE GAMMA-GLUTAMYL HYDROLASE"/>
    <property type="match status" value="1"/>
</dbReference>
<dbReference type="InterPro" id="IPR029062">
    <property type="entry name" value="Class_I_gatase-like"/>
</dbReference>
<dbReference type="GO" id="GO:0005773">
    <property type="term" value="C:vacuole"/>
    <property type="evidence" value="ECO:0007669"/>
    <property type="project" value="TreeGrafter"/>
</dbReference>
<evidence type="ECO:0008006" key="5">
    <source>
        <dbReference type="Google" id="ProtNLM"/>
    </source>
</evidence>
<dbReference type="GO" id="GO:0046900">
    <property type="term" value="P:tetrahydrofolylpolyglutamate metabolic process"/>
    <property type="evidence" value="ECO:0007669"/>
    <property type="project" value="TreeGrafter"/>
</dbReference>
<organism evidence="3 4">
    <name type="scientific">Papaver nudicaule</name>
    <name type="common">Iceland poppy</name>
    <dbReference type="NCBI Taxonomy" id="74823"/>
    <lineage>
        <taxon>Eukaryota</taxon>
        <taxon>Viridiplantae</taxon>
        <taxon>Streptophyta</taxon>
        <taxon>Embryophyta</taxon>
        <taxon>Tracheophyta</taxon>
        <taxon>Spermatophyta</taxon>
        <taxon>Magnoliopsida</taxon>
        <taxon>Ranunculales</taxon>
        <taxon>Papaveraceae</taxon>
        <taxon>Papaveroideae</taxon>
        <taxon>Papaver</taxon>
    </lineage>
</organism>
<gene>
    <name evidence="3" type="ORF">MKW94_022809</name>
</gene>
<protein>
    <recommendedName>
        <fullName evidence="5">Folate gamma-glutamyl hydrolase</fullName>
    </recommendedName>
</protein>
<comment type="caution">
    <text evidence="2">Lacks conserved residue(s) required for the propagation of feature annotation.</text>
</comment>
<dbReference type="Proteomes" id="UP001177140">
    <property type="component" value="Unassembled WGS sequence"/>
</dbReference>
<evidence type="ECO:0000256" key="1">
    <source>
        <dbReference type="PIRSR" id="PIRSR615527-1"/>
    </source>
</evidence>
<dbReference type="GO" id="GO:0034722">
    <property type="term" value="F:gamma-glutamyl-peptidase activity"/>
    <property type="evidence" value="ECO:0007669"/>
    <property type="project" value="TreeGrafter"/>
</dbReference>
<dbReference type="AlphaFoldDB" id="A0AA41UXP6"/>
<evidence type="ECO:0000256" key="2">
    <source>
        <dbReference type="PROSITE-ProRule" id="PRU00607"/>
    </source>
</evidence>
<dbReference type="PROSITE" id="PS51275">
    <property type="entry name" value="PEPTIDASE_C26_GGH"/>
    <property type="match status" value="1"/>
</dbReference>
<sequence length="118" mass="13764">TFQQNSALCSFFRVLTTCTDEDNQEYVSTVQARNYPITAVQWHPEKNAFEWGYPTIPHSEDAIQVTQHVANYFISETRKSLNRPPTRKILDNLIYNYNPTYCGKAGRGYDEVYIFSRL</sequence>
<proteinExistence type="predicted"/>
<name>A0AA41UXP6_PAPNU</name>
<reference evidence="3" key="1">
    <citation type="submission" date="2022-03" db="EMBL/GenBank/DDBJ databases">
        <title>A functionally conserved STORR gene fusion in Papaver species that diverged 16.8 million years ago.</title>
        <authorList>
            <person name="Catania T."/>
        </authorList>
    </citation>
    <scope>NUCLEOTIDE SEQUENCE</scope>
    <source>
        <strain evidence="3">S-191538</strain>
    </source>
</reference>
<dbReference type="InterPro" id="IPR015527">
    <property type="entry name" value="Pept_C26_g-glut_hydrolase"/>
</dbReference>
<dbReference type="EMBL" id="JAJJMA010026249">
    <property type="protein sequence ID" value="MCL7023777.1"/>
    <property type="molecule type" value="Genomic_DNA"/>
</dbReference>
<dbReference type="Gene3D" id="3.40.50.880">
    <property type="match status" value="1"/>
</dbReference>
<evidence type="ECO:0000313" key="3">
    <source>
        <dbReference type="EMBL" id="MCL7023777.1"/>
    </source>
</evidence>
<keyword evidence="4" id="KW-1185">Reference proteome</keyword>
<dbReference type="PANTHER" id="PTHR11315">
    <property type="entry name" value="PROTEASE FAMILY C26 GAMMA-GLUTAMYL HYDROLASE"/>
    <property type="match status" value="1"/>
</dbReference>
<comment type="caution">
    <text evidence="3">The sequence shown here is derived from an EMBL/GenBank/DDBJ whole genome shotgun (WGS) entry which is preliminary data.</text>
</comment>
<dbReference type="SUPFAM" id="SSF52317">
    <property type="entry name" value="Class I glutamine amidotransferase-like"/>
    <property type="match status" value="1"/>
</dbReference>
<accession>A0AA41UXP6</accession>
<evidence type="ECO:0000313" key="4">
    <source>
        <dbReference type="Proteomes" id="UP001177140"/>
    </source>
</evidence>